<organism evidence="2 3">
    <name type="scientific">Tanacetum coccineum</name>
    <dbReference type="NCBI Taxonomy" id="301880"/>
    <lineage>
        <taxon>Eukaryota</taxon>
        <taxon>Viridiplantae</taxon>
        <taxon>Streptophyta</taxon>
        <taxon>Embryophyta</taxon>
        <taxon>Tracheophyta</taxon>
        <taxon>Spermatophyta</taxon>
        <taxon>Magnoliopsida</taxon>
        <taxon>eudicotyledons</taxon>
        <taxon>Gunneridae</taxon>
        <taxon>Pentapetalae</taxon>
        <taxon>asterids</taxon>
        <taxon>campanulids</taxon>
        <taxon>Asterales</taxon>
        <taxon>Asteraceae</taxon>
        <taxon>Asteroideae</taxon>
        <taxon>Anthemideae</taxon>
        <taxon>Anthemidinae</taxon>
        <taxon>Tanacetum</taxon>
    </lineage>
</organism>
<sequence length="689" mass="75725">MGALCRGKGETLSFNAKERELKLLGCRGEKKENTRTYCCQESLLGFTLSCLVSVLGDCGRAFQSLRFDCVGIERGFLSQKGSGGGGRGVKEKQHGLSTVLGTRTGLVNECGYGGNGDGNGGDHSSGNRGTPKPTANVAATATNSPIVLTSPAPTSYAKLFTESIRAISEQFVNKAFGFFLGKREAYLVVANYVRNTWGTIEELDTMLENSPWFICKNPLILKKWNPDVNLLKEDVGNIPVWVKLHGVPVTAFSEDGLSANATKIGTPLMLDSYTSDMCIQSRDRSSYARALIEVRADVELKDNIVVAMLKIVGKGFYTCNVHVEYEWKPYRYTCCKVFSHVQDECPKNKVSDVVSKKNNVSTSGNKKTDAKPIKEVSKSNSFDVLNSVENDVDLRINGGTSNLTNKKANSSGSSFGNAKSSSTSTTPIVEKIDKMERLIIDETATLVDDEGILLTGVDSLSDHDSDDEVASVDNDMAKFFASKDVGYGQEVVSFVVLYLCVPSFKEVGEYMWEKFYNRTVNVVSRHTEHHLAQLKKNPNFNATYNLYGFAWAFKIWILESYPNSKKWWSKKANVIPRGLAWSKVTMFEKSDYEELFGPMSNPNVPLIASPEEMSHAWFKDSAEVVGKICPKMNRISVDDGDGVFDSQPDDGDGVLDSQTKDVIEETSMLPTMSSNSPQAGNAAVSEFFS</sequence>
<feature type="region of interest" description="Disordered" evidence="1">
    <location>
        <begin position="117"/>
        <end position="136"/>
    </location>
</feature>
<evidence type="ECO:0008006" key="4">
    <source>
        <dbReference type="Google" id="ProtNLM"/>
    </source>
</evidence>
<evidence type="ECO:0000256" key="1">
    <source>
        <dbReference type="SAM" id="MobiDB-lite"/>
    </source>
</evidence>
<feature type="region of interest" description="Disordered" evidence="1">
    <location>
        <begin position="670"/>
        <end position="689"/>
    </location>
</feature>
<protein>
    <recommendedName>
        <fullName evidence="4">DUF4283 domain-containing protein</fullName>
    </recommendedName>
</protein>
<proteinExistence type="predicted"/>
<dbReference type="PANTHER" id="PTHR31286:SF99">
    <property type="entry name" value="DUF4283 DOMAIN-CONTAINING PROTEIN"/>
    <property type="match status" value="1"/>
</dbReference>
<reference evidence="2" key="1">
    <citation type="journal article" date="2022" name="Int. J. Mol. Sci.">
        <title>Draft Genome of Tanacetum Coccineum: Genomic Comparison of Closely Related Tanacetum-Family Plants.</title>
        <authorList>
            <person name="Yamashiro T."/>
            <person name="Shiraishi A."/>
            <person name="Nakayama K."/>
            <person name="Satake H."/>
        </authorList>
    </citation>
    <scope>NUCLEOTIDE SEQUENCE</scope>
</reference>
<reference evidence="2" key="2">
    <citation type="submission" date="2022-01" db="EMBL/GenBank/DDBJ databases">
        <authorList>
            <person name="Yamashiro T."/>
            <person name="Shiraishi A."/>
            <person name="Satake H."/>
            <person name="Nakayama K."/>
        </authorList>
    </citation>
    <scope>NUCLEOTIDE SEQUENCE</scope>
</reference>
<dbReference type="EMBL" id="BQNB010016314">
    <property type="protein sequence ID" value="GJT50362.1"/>
    <property type="molecule type" value="Genomic_DNA"/>
</dbReference>
<dbReference type="Proteomes" id="UP001151760">
    <property type="component" value="Unassembled WGS sequence"/>
</dbReference>
<gene>
    <name evidence="2" type="ORF">Tco_0976519</name>
</gene>
<dbReference type="InterPro" id="IPR040256">
    <property type="entry name" value="At4g02000-like"/>
</dbReference>
<dbReference type="PANTHER" id="PTHR31286">
    <property type="entry name" value="GLYCINE-RICH CELL WALL STRUCTURAL PROTEIN 1.8-LIKE"/>
    <property type="match status" value="1"/>
</dbReference>
<evidence type="ECO:0000313" key="3">
    <source>
        <dbReference type="Proteomes" id="UP001151760"/>
    </source>
</evidence>
<accession>A0ABQ5EHX6</accession>
<comment type="caution">
    <text evidence="2">The sequence shown here is derived from an EMBL/GenBank/DDBJ whole genome shotgun (WGS) entry which is preliminary data.</text>
</comment>
<evidence type="ECO:0000313" key="2">
    <source>
        <dbReference type="EMBL" id="GJT50362.1"/>
    </source>
</evidence>
<feature type="compositionally biased region" description="Low complexity" evidence="1">
    <location>
        <begin position="407"/>
        <end position="425"/>
    </location>
</feature>
<feature type="region of interest" description="Disordered" evidence="1">
    <location>
        <begin position="399"/>
        <end position="426"/>
    </location>
</feature>
<keyword evidence="3" id="KW-1185">Reference proteome</keyword>
<feature type="compositionally biased region" description="Polar residues" evidence="1">
    <location>
        <begin position="670"/>
        <end position="679"/>
    </location>
</feature>
<name>A0ABQ5EHX6_9ASTR</name>